<dbReference type="Pfam" id="PF08478">
    <property type="entry name" value="POTRA_1"/>
    <property type="match status" value="1"/>
</dbReference>
<keyword evidence="5" id="KW-0131">Cell cycle</keyword>
<dbReference type="STRING" id="1802069.A2970_01530"/>
<dbReference type="InterPro" id="IPR013685">
    <property type="entry name" value="POTRA_FtsQ_type"/>
</dbReference>
<protein>
    <recommendedName>
        <fullName evidence="6">POTRA domain-containing protein</fullName>
    </recommendedName>
</protein>
<keyword evidence="2" id="KW-0132">Cell division</keyword>
<comment type="caution">
    <text evidence="7">The sequence shown here is derived from an EMBL/GenBank/DDBJ whole genome shotgun (WGS) entry which is preliminary data.</text>
</comment>
<dbReference type="Proteomes" id="UP000178857">
    <property type="component" value="Unassembled WGS sequence"/>
</dbReference>
<keyword evidence="4" id="KW-0472">Membrane</keyword>
<accession>A0A1F7JBI1</accession>
<feature type="domain" description="POTRA" evidence="6">
    <location>
        <begin position="56"/>
        <end position="99"/>
    </location>
</feature>
<dbReference type="AlphaFoldDB" id="A0A1F7JBI1"/>
<evidence type="ECO:0000313" key="8">
    <source>
        <dbReference type="Proteomes" id="UP000178857"/>
    </source>
</evidence>
<evidence type="ECO:0000256" key="1">
    <source>
        <dbReference type="ARBA" id="ARBA00022475"/>
    </source>
</evidence>
<evidence type="ECO:0000256" key="3">
    <source>
        <dbReference type="ARBA" id="ARBA00022692"/>
    </source>
</evidence>
<dbReference type="EMBL" id="MGAT01000008">
    <property type="protein sequence ID" value="OGK52964.1"/>
    <property type="molecule type" value="Genomic_DNA"/>
</dbReference>
<evidence type="ECO:0000259" key="6">
    <source>
        <dbReference type="Pfam" id="PF08478"/>
    </source>
</evidence>
<organism evidence="7 8">
    <name type="scientific">Candidatus Roizmanbacteria bacterium RIFCSPLOWO2_01_FULL_44_13</name>
    <dbReference type="NCBI Taxonomy" id="1802069"/>
    <lineage>
        <taxon>Bacteria</taxon>
        <taxon>Candidatus Roizmaniibacteriota</taxon>
    </lineage>
</organism>
<keyword evidence="3" id="KW-0812">Transmembrane</keyword>
<evidence type="ECO:0000256" key="5">
    <source>
        <dbReference type="ARBA" id="ARBA00023306"/>
    </source>
</evidence>
<gene>
    <name evidence="7" type="ORF">A2970_01530</name>
</gene>
<evidence type="ECO:0000256" key="4">
    <source>
        <dbReference type="ARBA" id="ARBA00022989"/>
    </source>
</evidence>
<sequence>METKKSPPPSSHKIKKSFFSAAFFLLALSSFFFIDLKTRVKFLEIKNDKIDHRIIGLTDYHDQSLFLINDKELSEEIKKKNPYLKSLKIAKKFPSTLVLYPDFYQPVAALKVSAGYFILSEDGRILAKIKESNRDLTLINYYQKLNYYSYSAGDYLDLIDINLGISFSQNLNRAGLRVDILDIADRDMLVCNVGEKKIIFTAAKDIELQIYELNQIIRQFKIKGQDFKSIDLRFEKPVVKL</sequence>
<proteinExistence type="predicted"/>
<evidence type="ECO:0000256" key="2">
    <source>
        <dbReference type="ARBA" id="ARBA00022618"/>
    </source>
</evidence>
<keyword evidence="4" id="KW-1133">Transmembrane helix</keyword>
<evidence type="ECO:0000313" key="7">
    <source>
        <dbReference type="EMBL" id="OGK52964.1"/>
    </source>
</evidence>
<reference evidence="7 8" key="1">
    <citation type="journal article" date="2016" name="Nat. Commun.">
        <title>Thousands of microbial genomes shed light on interconnected biogeochemical processes in an aquifer system.</title>
        <authorList>
            <person name="Anantharaman K."/>
            <person name="Brown C.T."/>
            <person name="Hug L.A."/>
            <person name="Sharon I."/>
            <person name="Castelle C.J."/>
            <person name="Probst A.J."/>
            <person name="Thomas B.C."/>
            <person name="Singh A."/>
            <person name="Wilkins M.J."/>
            <person name="Karaoz U."/>
            <person name="Brodie E.L."/>
            <person name="Williams K.H."/>
            <person name="Hubbard S.S."/>
            <person name="Banfield J.F."/>
        </authorList>
    </citation>
    <scope>NUCLEOTIDE SEQUENCE [LARGE SCALE GENOMIC DNA]</scope>
</reference>
<name>A0A1F7JBI1_9BACT</name>
<keyword evidence="1" id="KW-1003">Cell membrane</keyword>